<dbReference type="Gene3D" id="2.60.120.200">
    <property type="match status" value="1"/>
</dbReference>
<dbReference type="Pfam" id="PF26113">
    <property type="entry name" value="GH16_XgeA"/>
    <property type="match status" value="1"/>
</dbReference>
<dbReference type="CDD" id="cd02181">
    <property type="entry name" value="GH16_fungal_Lam16A_glucanase"/>
    <property type="match status" value="1"/>
</dbReference>
<evidence type="ECO:0000259" key="5">
    <source>
        <dbReference type="PROSITE" id="PS51762"/>
    </source>
</evidence>
<keyword evidence="2" id="KW-0378">Hydrolase</keyword>
<sequence>MLSIAIFCFFCLPTSIVSYQLVDNYQPNNLLNNFDFFTGDDPTHGFVNYINRSQALSAKMIRTQNNQLYLGVDQQNIVSDGARGRDSIRIFSKKSYDKALIILDLEHMPAGQCGTWSAFWTFGPDWPNNGEVDIIEGVHMSTKNAMTLHTSPGCLMTNSTNFSGQLMYPNCDVKASGQPDNSGCSITGGSYGSVFNKQKGGVYMAEWTDSYIRIWFIPRSNIPSDILDSKPDPSKWGKPLAEFTNQQCDLNAKIRSQNIVFNVAFCGDWAGDPAVWRQYPQCLAAASNCADYVRHNPFAFKDTYWLINSLKIYKK</sequence>
<feature type="signal peptide" evidence="4">
    <location>
        <begin position="1"/>
        <end position="18"/>
    </location>
</feature>
<evidence type="ECO:0000256" key="4">
    <source>
        <dbReference type="SAM" id="SignalP"/>
    </source>
</evidence>
<dbReference type="SUPFAM" id="SSF49899">
    <property type="entry name" value="Concanavalin A-like lectins/glucanases"/>
    <property type="match status" value="1"/>
</dbReference>
<dbReference type="PANTHER" id="PTHR10963">
    <property type="entry name" value="GLYCOSYL HYDROLASE-RELATED"/>
    <property type="match status" value="1"/>
</dbReference>
<feature type="domain" description="GH16" evidence="5">
    <location>
        <begin position="12"/>
        <end position="278"/>
    </location>
</feature>
<evidence type="ECO:0000256" key="3">
    <source>
        <dbReference type="ARBA" id="ARBA00023295"/>
    </source>
</evidence>
<dbReference type="FunFam" id="2.60.120.200:FF:000114">
    <property type="entry name" value="Probable endo-1,3(4)-beta-glucanase NFIA_089530"/>
    <property type="match status" value="1"/>
</dbReference>
<evidence type="ECO:0000256" key="1">
    <source>
        <dbReference type="ARBA" id="ARBA00006865"/>
    </source>
</evidence>
<keyword evidence="4" id="KW-0732">Signal</keyword>
<dbReference type="GO" id="GO:0004553">
    <property type="term" value="F:hydrolase activity, hydrolyzing O-glycosyl compounds"/>
    <property type="evidence" value="ECO:0007669"/>
    <property type="project" value="InterPro"/>
</dbReference>
<dbReference type="GO" id="GO:0009251">
    <property type="term" value="P:glucan catabolic process"/>
    <property type="evidence" value="ECO:0007669"/>
    <property type="project" value="TreeGrafter"/>
</dbReference>
<dbReference type="PANTHER" id="PTHR10963:SF24">
    <property type="entry name" value="GLYCOSIDASE C21B10.07-RELATED"/>
    <property type="match status" value="1"/>
</dbReference>
<evidence type="ECO:0000313" key="6">
    <source>
        <dbReference type="EMBL" id="AWH98111.1"/>
    </source>
</evidence>
<proteinExistence type="evidence at transcript level"/>
<dbReference type="InterPro" id="IPR050546">
    <property type="entry name" value="Glycosyl_Hydrlase_16"/>
</dbReference>
<organism evidence="6">
    <name type="scientific">Aphelenchoides besseyi</name>
    <dbReference type="NCBI Taxonomy" id="269767"/>
    <lineage>
        <taxon>Eukaryota</taxon>
        <taxon>Metazoa</taxon>
        <taxon>Ecdysozoa</taxon>
        <taxon>Nematoda</taxon>
        <taxon>Chromadorea</taxon>
        <taxon>Rhabditida</taxon>
        <taxon>Tylenchina</taxon>
        <taxon>Tylenchomorpha</taxon>
        <taxon>Aphelenchoidea</taxon>
        <taxon>Aphelenchoididae</taxon>
        <taxon>Aphelenchoides</taxon>
    </lineage>
</organism>
<protein>
    <submittedName>
        <fullName evidence="6">Beta 1,3(4)-glucanase</fullName>
    </submittedName>
</protein>
<accession>A0A2S1RED9</accession>
<dbReference type="AlphaFoldDB" id="A0A2S1RED9"/>
<comment type="similarity">
    <text evidence="1">Belongs to the glycosyl hydrolase 16 family.</text>
</comment>
<dbReference type="EMBL" id="MF326215">
    <property type="protein sequence ID" value="AWH98111.1"/>
    <property type="molecule type" value="mRNA"/>
</dbReference>
<evidence type="ECO:0000256" key="2">
    <source>
        <dbReference type="ARBA" id="ARBA00022801"/>
    </source>
</evidence>
<dbReference type="InterPro" id="IPR000757">
    <property type="entry name" value="Beta-glucanase-like"/>
</dbReference>
<reference evidence="6" key="1">
    <citation type="submission" date="2017-06" db="EMBL/GenBank/DDBJ databases">
        <title>Characterization of a new glycoside hydrolase family 16 gene from the rice white-tip nematode Aphelenchoides besseyi.</title>
        <authorList>
            <person name="Feng H."/>
            <person name="Wei L."/>
        </authorList>
    </citation>
    <scope>NUCLEOTIDE SEQUENCE</scope>
    <source>
        <strain evidence="6">Nanjing</strain>
    </source>
</reference>
<feature type="chain" id="PRO_5015739869" evidence="4">
    <location>
        <begin position="19"/>
        <end position="315"/>
    </location>
</feature>
<name>A0A2S1RED9_9BILA</name>
<keyword evidence="3" id="KW-0326">Glycosidase</keyword>
<dbReference type="PROSITE" id="PS51762">
    <property type="entry name" value="GH16_2"/>
    <property type="match status" value="1"/>
</dbReference>
<dbReference type="InterPro" id="IPR013320">
    <property type="entry name" value="ConA-like_dom_sf"/>
</dbReference>